<protein>
    <submittedName>
        <fullName evidence="1">Uncharacterized protein</fullName>
    </submittedName>
</protein>
<proteinExistence type="predicted"/>
<accession>A0A8H5BD49</accession>
<evidence type="ECO:0000313" key="1">
    <source>
        <dbReference type="EMBL" id="KAF5320686.1"/>
    </source>
</evidence>
<keyword evidence="2" id="KW-1185">Reference proteome</keyword>
<dbReference type="InterPro" id="IPR032675">
    <property type="entry name" value="LRR_dom_sf"/>
</dbReference>
<dbReference type="SUPFAM" id="SSF52047">
    <property type="entry name" value="RNI-like"/>
    <property type="match status" value="1"/>
</dbReference>
<dbReference type="Proteomes" id="UP000567179">
    <property type="component" value="Unassembled WGS sequence"/>
</dbReference>
<dbReference type="AlphaFoldDB" id="A0A8H5BD49"/>
<comment type="caution">
    <text evidence="1">The sequence shown here is derived from an EMBL/GenBank/DDBJ whole genome shotgun (WGS) entry which is preliminary data.</text>
</comment>
<reference evidence="1 2" key="1">
    <citation type="journal article" date="2020" name="ISME J.">
        <title>Uncovering the hidden diversity of litter-decomposition mechanisms in mushroom-forming fungi.</title>
        <authorList>
            <person name="Floudas D."/>
            <person name="Bentzer J."/>
            <person name="Ahren D."/>
            <person name="Johansson T."/>
            <person name="Persson P."/>
            <person name="Tunlid A."/>
        </authorList>
    </citation>
    <scope>NUCLEOTIDE SEQUENCE [LARGE SCALE GENOMIC DNA]</scope>
    <source>
        <strain evidence="1 2">CBS 101986</strain>
    </source>
</reference>
<sequence length="396" mass="45924">MSTLMNPHNAHLPRELYGEIVACFNLRTDKQTLCDLALVCPALRAESQRVLFRHMTDNWPLYESEERDACELNHKAFLLAIVTNPERLGPYVQVYAQVRHFQYQLDENERLQAHPPLWSLTIQALPAMINLKHLYMDPTPAMSAAVPTSISSWKFQLESLTWTGLDDLTYLLRSQRSLQHLELGEVNKNEDCLQDLADDICPALTSASGSICTLKRLGRNRRIETFCATEMSRADYKLFRRGNWSALTRLKYLSLEDCRSFNRMKDSFRLDVKLLELRWWDWEKLSTMQASAFPQLQILALVVTKMRPIQKSIYEAVADIFQSLPTLNYVLLNYPAAEYIYSHRYSRVENPTQESNSGENTQVGSQITVKVFRGDNQIGPVWWEIYIHYPSFVVME</sequence>
<dbReference type="EMBL" id="JAACJJ010000028">
    <property type="protein sequence ID" value="KAF5320686.1"/>
    <property type="molecule type" value="Genomic_DNA"/>
</dbReference>
<evidence type="ECO:0000313" key="2">
    <source>
        <dbReference type="Proteomes" id="UP000567179"/>
    </source>
</evidence>
<gene>
    <name evidence="1" type="ORF">D9619_000023</name>
</gene>
<name>A0A8H5BD49_9AGAR</name>
<dbReference type="Gene3D" id="3.80.10.10">
    <property type="entry name" value="Ribonuclease Inhibitor"/>
    <property type="match status" value="1"/>
</dbReference>
<organism evidence="1 2">
    <name type="scientific">Psilocybe cf. subviscida</name>
    <dbReference type="NCBI Taxonomy" id="2480587"/>
    <lineage>
        <taxon>Eukaryota</taxon>
        <taxon>Fungi</taxon>
        <taxon>Dikarya</taxon>
        <taxon>Basidiomycota</taxon>
        <taxon>Agaricomycotina</taxon>
        <taxon>Agaricomycetes</taxon>
        <taxon>Agaricomycetidae</taxon>
        <taxon>Agaricales</taxon>
        <taxon>Agaricineae</taxon>
        <taxon>Strophariaceae</taxon>
        <taxon>Psilocybe</taxon>
    </lineage>
</organism>